<name>A0A0C9VNC2_SPHS4</name>
<evidence type="ECO:0008006" key="3">
    <source>
        <dbReference type="Google" id="ProtNLM"/>
    </source>
</evidence>
<accession>A0A0C9VNC2</accession>
<dbReference type="EMBL" id="KN837153">
    <property type="protein sequence ID" value="KIJ39246.1"/>
    <property type="molecule type" value="Genomic_DNA"/>
</dbReference>
<dbReference type="OrthoDB" id="3027208at2759"/>
<dbReference type="HOGENOM" id="CLU_033082_0_0_1"/>
<dbReference type="Proteomes" id="UP000054279">
    <property type="component" value="Unassembled WGS sequence"/>
</dbReference>
<protein>
    <recommendedName>
        <fullName evidence="3">BTB domain-containing protein</fullName>
    </recommendedName>
</protein>
<gene>
    <name evidence="1" type="ORF">M422DRAFT_257853</name>
</gene>
<dbReference type="AlphaFoldDB" id="A0A0C9VNC2"/>
<keyword evidence="2" id="KW-1185">Reference proteome</keyword>
<reference evidence="1 2" key="1">
    <citation type="submission" date="2014-06" db="EMBL/GenBank/DDBJ databases">
        <title>Evolutionary Origins and Diversification of the Mycorrhizal Mutualists.</title>
        <authorList>
            <consortium name="DOE Joint Genome Institute"/>
            <consortium name="Mycorrhizal Genomics Consortium"/>
            <person name="Kohler A."/>
            <person name="Kuo A."/>
            <person name="Nagy L.G."/>
            <person name="Floudas D."/>
            <person name="Copeland A."/>
            <person name="Barry K.W."/>
            <person name="Cichocki N."/>
            <person name="Veneault-Fourrey C."/>
            <person name="LaButti K."/>
            <person name="Lindquist E.A."/>
            <person name="Lipzen A."/>
            <person name="Lundell T."/>
            <person name="Morin E."/>
            <person name="Murat C."/>
            <person name="Riley R."/>
            <person name="Ohm R."/>
            <person name="Sun H."/>
            <person name="Tunlid A."/>
            <person name="Henrissat B."/>
            <person name="Grigoriev I.V."/>
            <person name="Hibbett D.S."/>
            <person name="Martin F."/>
        </authorList>
    </citation>
    <scope>NUCLEOTIDE SEQUENCE [LARGE SCALE GENOMIC DNA]</scope>
    <source>
        <strain evidence="1 2">SS14</strain>
    </source>
</reference>
<organism evidence="1 2">
    <name type="scientific">Sphaerobolus stellatus (strain SS14)</name>
    <dbReference type="NCBI Taxonomy" id="990650"/>
    <lineage>
        <taxon>Eukaryota</taxon>
        <taxon>Fungi</taxon>
        <taxon>Dikarya</taxon>
        <taxon>Basidiomycota</taxon>
        <taxon>Agaricomycotina</taxon>
        <taxon>Agaricomycetes</taxon>
        <taxon>Phallomycetidae</taxon>
        <taxon>Geastrales</taxon>
        <taxon>Sphaerobolaceae</taxon>
        <taxon>Sphaerobolus</taxon>
    </lineage>
</organism>
<proteinExistence type="predicted"/>
<evidence type="ECO:0000313" key="1">
    <source>
        <dbReference type="EMBL" id="KIJ39246.1"/>
    </source>
</evidence>
<evidence type="ECO:0000313" key="2">
    <source>
        <dbReference type="Proteomes" id="UP000054279"/>
    </source>
</evidence>
<sequence length="333" mass="37706">MARSNSSENWTKHPTLYLKDGSIVLLANTTLFKVYHGLLSFHSEVFCGMMEGTSTLPADEEKYDGCPIVRISDDPTEFAYFLKALMDMKNPVLSKTLPFPEAAAILRLSRKYIADSLREQAVKQFERLIPRTLVSIGNIASYTDVFGPNPSHWPASPLILLSLFQEQDLPAFLPWMYYSAASEPLSSIVKAHSERQISDATLYAIFQARDKLCERWRKIGFNTIMSRSCVSACHVQLSWLNQHCLSPKVLDKWAGFKALAALSPGQNTVTFQREANTWVQIGVPCGQCRLLWLDKEMMLRRETWMTLPSYFGLPSWKVLWGEPGSDDSDCEGF</sequence>